<evidence type="ECO:0000313" key="3">
    <source>
        <dbReference type="Proteomes" id="UP001460270"/>
    </source>
</evidence>
<reference evidence="3" key="1">
    <citation type="submission" date="2024-04" db="EMBL/GenBank/DDBJ databases">
        <title>Salinicola lusitanus LLJ914,a marine bacterium isolated from the Okinawa Trough.</title>
        <authorList>
            <person name="Li J."/>
        </authorList>
    </citation>
    <scope>NUCLEOTIDE SEQUENCE [LARGE SCALE GENOMIC DNA]</scope>
</reference>
<evidence type="ECO:0000313" key="2">
    <source>
        <dbReference type="EMBL" id="KAK7922317.1"/>
    </source>
</evidence>
<comment type="caution">
    <text evidence="2">The sequence shown here is derived from an EMBL/GenBank/DDBJ whole genome shotgun (WGS) entry which is preliminary data.</text>
</comment>
<evidence type="ECO:0000256" key="1">
    <source>
        <dbReference type="SAM" id="MobiDB-lite"/>
    </source>
</evidence>
<keyword evidence="3" id="KW-1185">Reference proteome</keyword>
<dbReference type="PANTHER" id="PTHR34839">
    <property type="entry name" value="CS DOMAIN-CONTAINING PROTEIN"/>
    <property type="match status" value="1"/>
</dbReference>
<dbReference type="AlphaFoldDB" id="A0AAW0PG41"/>
<accession>A0AAW0PG41</accession>
<feature type="compositionally biased region" description="Basic and acidic residues" evidence="1">
    <location>
        <begin position="1"/>
        <end position="15"/>
    </location>
</feature>
<dbReference type="PANTHER" id="PTHR34839:SF1">
    <property type="entry name" value="MYOSIN-9-LIKE"/>
    <property type="match status" value="1"/>
</dbReference>
<protein>
    <submittedName>
        <fullName evidence="2">Uncharacterized protein</fullName>
    </submittedName>
</protein>
<sequence>MRQMKDTEVTGERAGKARTRAQEAGTISRSGNNNNKVPLRCFVPGQRPCKDVLVVPSFVAALSSRTLTVYGGEGGVLEERGRNLTVRLRARESCSLHGSFDVDNRRTTHVRARSNHTMFRCYCCTTRHVKRAAGGEVAWRSSEDHTESLARFSLVANYQDLSCYHTDQDLSCYHTDQDLSCYHTHQDLSCYHTHQDLSCYHTDQDLSCYHTHQDLSCYHTHQDLSCYHTDQDLSCYHTDQDLSCSHTDQDLGCYHTDQDLSCYHTDQDLSCSHTDQDLGCYHTDQDLSCYHTY</sequence>
<name>A0AAW0PG41_9GOBI</name>
<gene>
    <name evidence="2" type="ORF">WMY93_009219</name>
</gene>
<organism evidence="2 3">
    <name type="scientific">Mugilogobius chulae</name>
    <name type="common">yellowstripe goby</name>
    <dbReference type="NCBI Taxonomy" id="88201"/>
    <lineage>
        <taxon>Eukaryota</taxon>
        <taxon>Metazoa</taxon>
        <taxon>Chordata</taxon>
        <taxon>Craniata</taxon>
        <taxon>Vertebrata</taxon>
        <taxon>Euteleostomi</taxon>
        <taxon>Actinopterygii</taxon>
        <taxon>Neopterygii</taxon>
        <taxon>Teleostei</taxon>
        <taxon>Neoteleostei</taxon>
        <taxon>Acanthomorphata</taxon>
        <taxon>Gobiaria</taxon>
        <taxon>Gobiiformes</taxon>
        <taxon>Gobioidei</taxon>
        <taxon>Gobiidae</taxon>
        <taxon>Gobionellinae</taxon>
        <taxon>Mugilogobius</taxon>
    </lineage>
</organism>
<dbReference type="EMBL" id="JBBPFD010000006">
    <property type="protein sequence ID" value="KAK7922317.1"/>
    <property type="molecule type" value="Genomic_DNA"/>
</dbReference>
<proteinExistence type="predicted"/>
<feature type="region of interest" description="Disordered" evidence="1">
    <location>
        <begin position="1"/>
        <end position="32"/>
    </location>
</feature>
<dbReference type="Proteomes" id="UP001460270">
    <property type="component" value="Unassembled WGS sequence"/>
</dbReference>